<name>A0A7J7HFN6_CAMSI</name>
<evidence type="ECO:0000313" key="1">
    <source>
        <dbReference type="EMBL" id="KAF5950728.1"/>
    </source>
</evidence>
<protein>
    <submittedName>
        <fullName evidence="1">Uncharacterized protein</fullName>
    </submittedName>
</protein>
<dbReference type="Proteomes" id="UP000593564">
    <property type="component" value="Unassembled WGS sequence"/>
</dbReference>
<dbReference type="EMBL" id="JACBKZ010000005">
    <property type="protein sequence ID" value="KAF5950728.1"/>
    <property type="molecule type" value="Genomic_DNA"/>
</dbReference>
<reference evidence="2" key="1">
    <citation type="journal article" date="2020" name="Nat. Commun.">
        <title>Genome assembly of wild tea tree DASZ reveals pedigree and selection history of tea varieties.</title>
        <authorList>
            <person name="Zhang W."/>
            <person name="Zhang Y."/>
            <person name="Qiu H."/>
            <person name="Guo Y."/>
            <person name="Wan H."/>
            <person name="Zhang X."/>
            <person name="Scossa F."/>
            <person name="Alseekh S."/>
            <person name="Zhang Q."/>
            <person name="Wang P."/>
            <person name="Xu L."/>
            <person name="Schmidt M.H."/>
            <person name="Jia X."/>
            <person name="Li D."/>
            <person name="Zhu A."/>
            <person name="Guo F."/>
            <person name="Chen W."/>
            <person name="Ni D."/>
            <person name="Usadel B."/>
            <person name="Fernie A.R."/>
            <person name="Wen W."/>
        </authorList>
    </citation>
    <scope>NUCLEOTIDE SEQUENCE [LARGE SCALE GENOMIC DNA]</scope>
    <source>
        <strain evidence="2">cv. G240</strain>
    </source>
</reference>
<evidence type="ECO:0000313" key="2">
    <source>
        <dbReference type="Proteomes" id="UP000593564"/>
    </source>
</evidence>
<reference evidence="1 2" key="2">
    <citation type="submission" date="2020-07" db="EMBL/GenBank/DDBJ databases">
        <title>Genome assembly of wild tea tree DASZ reveals pedigree and selection history of tea varieties.</title>
        <authorList>
            <person name="Zhang W."/>
        </authorList>
    </citation>
    <scope>NUCLEOTIDE SEQUENCE [LARGE SCALE GENOMIC DNA]</scope>
    <source>
        <strain evidence="2">cv. G240</strain>
        <tissue evidence="1">Leaf</tissue>
    </source>
</reference>
<gene>
    <name evidence="1" type="ORF">HYC85_012721</name>
</gene>
<keyword evidence="2" id="KW-1185">Reference proteome</keyword>
<accession>A0A7J7HFN6</accession>
<sequence>MIPSITEKCRSKTNQKALSATSAHHVTALNHPLLLFPWFKHPTFSAFSECNRAVGSGPITRDTELRSSVLSKCYNGYSCFGEFHRFHSTSVSKFCSKPVTVVSTTVQHEVGTSVFTPQF</sequence>
<organism evidence="1 2">
    <name type="scientific">Camellia sinensis</name>
    <name type="common">Tea plant</name>
    <name type="synonym">Thea sinensis</name>
    <dbReference type="NCBI Taxonomy" id="4442"/>
    <lineage>
        <taxon>Eukaryota</taxon>
        <taxon>Viridiplantae</taxon>
        <taxon>Streptophyta</taxon>
        <taxon>Embryophyta</taxon>
        <taxon>Tracheophyta</taxon>
        <taxon>Spermatophyta</taxon>
        <taxon>Magnoliopsida</taxon>
        <taxon>eudicotyledons</taxon>
        <taxon>Gunneridae</taxon>
        <taxon>Pentapetalae</taxon>
        <taxon>asterids</taxon>
        <taxon>Ericales</taxon>
        <taxon>Theaceae</taxon>
        <taxon>Camellia</taxon>
    </lineage>
</organism>
<dbReference type="AlphaFoldDB" id="A0A7J7HFN6"/>
<proteinExistence type="predicted"/>
<comment type="caution">
    <text evidence="1">The sequence shown here is derived from an EMBL/GenBank/DDBJ whole genome shotgun (WGS) entry which is preliminary data.</text>
</comment>